<accession>M6FGA1</accession>
<comment type="caution">
    <text evidence="5">The sequence shown here is derived from an EMBL/GenBank/DDBJ whole genome shotgun (WGS) entry which is preliminary data.</text>
</comment>
<evidence type="ECO:0000313" key="6">
    <source>
        <dbReference type="Proteomes" id="UP000011980"/>
    </source>
</evidence>
<evidence type="ECO:0000256" key="1">
    <source>
        <dbReference type="ARBA" id="ARBA00022723"/>
    </source>
</evidence>
<dbReference type="EMBL" id="ANCE01000018">
    <property type="protein sequence ID" value="EMK26072.1"/>
    <property type="molecule type" value="Genomic_DNA"/>
</dbReference>
<dbReference type="GO" id="GO:0051607">
    <property type="term" value="P:defense response to virus"/>
    <property type="evidence" value="ECO:0007669"/>
    <property type="project" value="UniProtKB-KW"/>
</dbReference>
<dbReference type="InterPro" id="IPR006483">
    <property type="entry name" value="CRISPR-assoc_Cas3_HD"/>
</dbReference>
<dbReference type="Pfam" id="PF18019">
    <property type="entry name" value="Cas3_HD"/>
    <property type="match status" value="1"/>
</dbReference>
<dbReference type="InterPro" id="IPR038257">
    <property type="entry name" value="CRISPR-assoc_Cas3_HD_sf"/>
</dbReference>
<evidence type="ECO:0000313" key="5">
    <source>
        <dbReference type="EMBL" id="EMK26072.1"/>
    </source>
</evidence>
<organism evidence="5 6">
    <name type="scientific">Leptospira kirschneri serovar Bulgarica str. Nikolaevo</name>
    <dbReference type="NCBI Taxonomy" id="1240687"/>
    <lineage>
        <taxon>Bacteria</taxon>
        <taxon>Pseudomonadati</taxon>
        <taxon>Spirochaetota</taxon>
        <taxon>Spirochaetia</taxon>
        <taxon>Leptospirales</taxon>
        <taxon>Leptospiraceae</taxon>
        <taxon>Leptospira</taxon>
    </lineage>
</organism>
<proteinExistence type="predicted"/>
<keyword evidence="1" id="KW-0479">Metal-binding</keyword>
<keyword evidence="3" id="KW-0051">Antiviral defense</keyword>
<keyword evidence="5" id="KW-0255">Endonuclease</keyword>
<reference evidence="5 6" key="1">
    <citation type="submission" date="2013-01" db="EMBL/GenBank/DDBJ databases">
        <authorList>
            <person name="Harkins D.M."/>
            <person name="Durkin A.S."/>
            <person name="Brinkac L.M."/>
            <person name="Haft D.H."/>
            <person name="Selengut J.D."/>
            <person name="Sanka R."/>
            <person name="DePew J."/>
            <person name="Purushe J."/>
            <person name="Galloway R.L."/>
            <person name="Vinetz J.M."/>
            <person name="Sutton G.G."/>
            <person name="Nierman W.C."/>
            <person name="Fouts D.E."/>
        </authorList>
    </citation>
    <scope>NUCLEOTIDE SEQUENCE [LARGE SCALE GENOMIC DNA]</scope>
    <source>
        <strain evidence="5 6">Nikolaevo</strain>
    </source>
</reference>
<dbReference type="CDD" id="cd09641">
    <property type="entry name" value="Cas3''_I"/>
    <property type="match status" value="1"/>
</dbReference>
<keyword evidence="5" id="KW-0540">Nuclease</keyword>
<evidence type="ECO:0000256" key="3">
    <source>
        <dbReference type="ARBA" id="ARBA00023118"/>
    </source>
</evidence>
<name>M6FGA1_9LEPT</name>
<dbReference type="AlphaFoldDB" id="M6FGA1"/>
<feature type="domain" description="HD Cas3-type" evidence="4">
    <location>
        <begin position="58"/>
        <end position="141"/>
    </location>
</feature>
<keyword evidence="2" id="KW-0378">Hydrolase</keyword>
<dbReference type="GO" id="GO:0016787">
    <property type="term" value="F:hydrolase activity"/>
    <property type="evidence" value="ECO:0007669"/>
    <property type="project" value="UniProtKB-KW"/>
</dbReference>
<dbReference type="PATRIC" id="fig|1240687.3.peg.275"/>
<sequence>MNENIFRKIGEELLKNIRICPDNNVGSVQGKNPLIEAKTNNVHRFLQLWGKADRDESQNLIWHPLAYHMLDVAAVAWVWLQEGPNLKDLFLRISGLPEKEIILLASIACALHDVGKATVYFQNKIPEITRESGLRRGYLRF</sequence>
<protein>
    <submittedName>
        <fullName evidence="5">CRISPR-associated endonuclease Cas3-HD-like protein</fullName>
    </submittedName>
</protein>
<dbReference type="GO" id="GO:0046872">
    <property type="term" value="F:metal ion binding"/>
    <property type="evidence" value="ECO:0007669"/>
    <property type="project" value="UniProtKB-KW"/>
</dbReference>
<evidence type="ECO:0000256" key="2">
    <source>
        <dbReference type="ARBA" id="ARBA00022801"/>
    </source>
</evidence>
<dbReference type="OrthoDB" id="9810236at2"/>
<dbReference type="Gene3D" id="1.10.3210.30">
    <property type="match status" value="1"/>
</dbReference>
<dbReference type="PROSITE" id="PS51643">
    <property type="entry name" value="HD_CAS3"/>
    <property type="match status" value="1"/>
</dbReference>
<dbReference type="NCBIfam" id="TIGR01596">
    <property type="entry name" value="cas3_HD"/>
    <property type="match status" value="1"/>
</dbReference>
<evidence type="ECO:0000259" key="4">
    <source>
        <dbReference type="PROSITE" id="PS51643"/>
    </source>
</evidence>
<dbReference type="Proteomes" id="UP000011980">
    <property type="component" value="Unassembled WGS sequence"/>
</dbReference>
<dbReference type="GO" id="GO:0004519">
    <property type="term" value="F:endonuclease activity"/>
    <property type="evidence" value="ECO:0007669"/>
    <property type="project" value="UniProtKB-KW"/>
</dbReference>
<gene>
    <name evidence="5" type="ORF">LEP1GSC008_3635</name>
</gene>